<feature type="transmembrane region" description="Helical" evidence="1">
    <location>
        <begin position="64"/>
        <end position="83"/>
    </location>
</feature>
<dbReference type="EMBL" id="KN847535">
    <property type="protein sequence ID" value="KIW06316.1"/>
    <property type="molecule type" value="Genomic_DNA"/>
</dbReference>
<sequence>MSAIRAMMRPSMLRAQAPRVGQVQHRFIAMKPTTRMMRPVPKEEHSAHTISQRLRSLKKIPPELIPLGVVLGFAITIAIYSSIRKFYTDRTLRLSRQGNSGHD</sequence>
<accession>A0A0D1XU82</accession>
<keyword evidence="1" id="KW-1133">Transmembrane helix</keyword>
<evidence type="ECO:0000313" key="3">
    <source>
        <dbReference type="Proteomes" id="UP000053259"/>
    </source>
</evidence>
<protein>
    <recommendedName>
        <fullName evidence="4">NADH-ubiquinone reductase complex 1 MLRQ subunit</fullName>
    </recommendedName>
</protein>
<name>A0A0D1XU82_9PEZI</name>
<proteinExistence type="predicted"/>
<dbReference type="VEuPathDB" id="FungiDB:PV09_02780"/>
<keyword evidence="1" id="KW-0472">Membrane</keyword>
<dbReference type="HOGENOM" id="CLU_171231_0_0_1"/>
<organism evidence="2 3">
    <name type="scientific">Verruconis gallopava</name>
    <dbReference type="NCBI Taxonomy" id="253628"/>
    <lineage>
        <taxon>Eukaryota</taxon>
        <taxon>Fungi</taxon>
        <taxon>Dikarya</taxon>
        <taxon>Ascomycota</taxon>
        <taxon>Pezizomycotina</taxon>
        <taxon>Dothideomycetes</taxon>
        <taxon>Pleosporomycetidae</taxon>
        <taxon>Venturiales</taxon>
        <taxon>Sympoventuriaceae</taxon>
        <taxon>Verruconis</taxon>
    </lineage>
</organism>
<dbReference type="Pfam" id="PF06522">
    <property type="entry name" value="B12D"/>
    <property type="match status" value="1"/>
</dbReference>
<evidence type="ECO:0000256" key="1">
    <source>
        <dbReference type="SAM" id="Phobius"/>
    </source>
</evidence>
<dbReference type="GeneID" id="27310753"/>
<dbReference type="InterPro" id="IPR010530">
    <property type="entry name" value="B12D"/>
</dbReference>
<keyword evidence="3" id="KW-1185">Reference proteome</keyword>
<dbReference type="AlphaFoldDB" id="A0A0D1XU82"/>
<evidence type="ECO:0008006" key="4">
    <source>
        <dbReference type="Google" id="ProtNLM"/>
    </source>
</evidence>
<dbReference type="OrthoDB" id="202195at2759"/>
<dbReference type="Proteomes" id="UP000053259">
    <property type="component" value="Unassembled WGS sequence"/>
</dbReference>
<evidence type="ECO:0000313" key="2">
    <source>
        <dbReference type="EMBL" id="KIW06316.1"/>
    </source>
</evidence>
<gene>
    <name evidence="2" type="ORF">PV09_02780</name>
</gene>
<keyword evidence="1" id="KW-0812">Transmembrane</keyword>
<reference evidence="2 3" key="1">
    <citation type="submission" date="2015-01" db="EMBL/GenBank/DDBJ databases">
        <title>The Genome Sequence of Ochroconis gallopava CBS43764.</title>
        <authorList>
            <consortium name="The Broad Institute Genomics Platform"/>
            <person name="Cuomo C."/>
            <person name="de Hoog S."/>
            <person name="Gorbushina A."/>
            <person name="Stielow B."/>
            <person name="Teixiera M."/>
            <person name="Abouelleil A."/>
            <person name="Chapman S.B."/>
            <person name="Priest M."/>
            <person name="Young S.K."/>
            <person name="Wortman J."/>
            <person name="Nusbaum C."/>
            <person name="Birren B."/>
        </authorList>
    </citation>
    <scope>NUCLEOTIDE SEQUENCE [LARGE SCALE GENOMIC DNA]</scope>
    <source>
        <strain evidence="2 3">CBS 43764</strain>
    </source>
</reference>
<dbReference type="RefSeq" id="XP_016216185.1">
    <property type="nucleotide sequence ID" value="XM_016355879.1"/>
</dbReference>